<dbReference type="AlphaFoldDB" id="A0A2A4FL65"/>
<reference evidence="1" key="1">
    <citation type="submission" date="2017-01" db="EMBL/GenBank/DDBJ databases">
        <title>Whole-Genome Shotgun Sequencing of Two beta-Proteobacterial Species in Search of the Bulgecin Biosynthetic Cluster.</title>
        <authorList>
            <person name="Horsman M.E."/>
            <person name="Marous D.R."/>
            <person name="Li R."/>
            <person name="Oliver R.A."/>
            <person name="Byun B."/>
            <person name="Emrich S.J."/>
            <person name="Boggess B."/>
            <person name="Townsend C.A."/>
            <person name="Mobashery S."/>
        </authorList>
    </citation>
    <scope>NUCLEOTIDE SEQUENCE [LARGE SCALE GENOMIC DNA]</scope>
    <source>
        <strain evidence="1">ATCC 31433</strain>
    </source>
</reference>
<dbReference type="EMBL" id="MTZU01000015">
    <property type="protein sequence ID" value="PCE33410.1"/>
    <property type="molecule type" value="Genomic_DNA"/>
</dbReference>
<evidence type="ECO:0000313" key="1">
    <source>
        <dbReference type="EMBL" id="PCE33410.1"/>
    </source>
</evidence>
<dbReference type="Proteomes" id="UP000217994">
    <property type="component" value="Unassembled WGS sequence"/>
</dbReference>
<dbReference type="GeneID" id="69001108"/>
<gene>
    <name evidence="1" type="ORF">BZL54_05360</name>
</gene>
<organism evidence="1">
    <name type="scientific">Burkholderia ubonensis subsp. mesacidophila</name>
    <dbReference type="NCBI Taxonomy" id="265293"/>
    <lineage>
        <taxon>Bacteria</taxon>
        <taxon>Pseudomonadati</taxon>
        <taxon>Pseudomonadota</taxon>
        <taxon>Betaproteobacteria</taxon>
        <taxon>Burkholderiales</taxon>
        <taxon>Burkholderiaceae</taxon>
        <taxon>Burkholderia</taxon>
        <taxon>Burkholderia cepacia complex</taxon>
    </lineage>
</organism>
<comment type="caution">
    <text evidence="1">The sequence shown here is derived from an EMBL/GenBank/DDBJ whole genome shotgun (WGS) entry which is preliminary data.</text>
</comment>
<sequence length="87" mass="10282">MACNDEDERELRHVAAMIDELSRVDVRERSGTTTVLHPAYWRTRLDAIRERLHAGGRAATLAQTLCERLDELERKQWRDGPNRRRKR</sequence>
<proteinExistence type="predicted"/>
<dbReference type="RefSeq" id="WP_084908498.1">
    <property type="nucleotide sequence ID" value="NZ_CP020738.1"/>
</dbReference>
<name>A0A2A4FL65_9BURK</name>
<accession>A0A2A4FL65</accession>
<protein>
    <submittedName>
        <fullName evidence="1">Uncharacterized protein</fullName>
    </submittedName>
</protein>